<dbReference type="SUPFAM" id="SSF49599">
    <property type="entry name" value="TRAF domain-like"/>
    <property type="match status" value="2"/>
</dbReference>
<dbReference type="InterPro" id="IPR002083">
    <property type="entry name" value="MATH/TRAF_dom"/>
</dbReference>
<dbReference type="VEuPathDB" id="VectorBase:LLONM1_002118"/>
<dbReference type="Pfam" id="PF22486">
    <property type="entry name" value="MATH_2"/>
    <property type="match status" value="1"/>
</dbReference>
<dbReference type="EMBL" id="GITU01009015">
    <property type="protein sequence ID" value="MBC1177718.1"/>
    <property type="molecule type" value="Transcribed_RNA"/>
</dbReference>
<feature type="domain" description="MATH" evidence="2">
    <location>
        <begin position="348"/>
        <end position="487"/>
    </location>
</feature>
<feature type="coiled-coil region" evidence="1">
    <location>
        <begin position="194"/>
        <end position="228"/>
    </location>
</feature>
<reference evidence="3" key="1">
    <citation type="journal article" date="2020" name="BMC">
        <title>Leishmania infection induces a limited differential gene expression in the sand fly midgut.</title>
        <authorList>
            <person name="Coutinho-Abreu I.V."/>
            <person name="Serafim T.D."/>
            <person name="Meneses C."/>
            <person name="Kamhawi S."/>
            <person name="Oliveira F."/>
            <person name="Valenzuela J.G."/>
        </authorList>
    </citation>
    <scope>NUCLEOTIDE SEQUENCE</scope>
    <source>
        <strain evidence="3">Jacobina</strain>
        <tissue evidence="3">Midgut</tissue>
    </source>
</reference>
<dbReference type="AlphaFoldDB" id="A0A7G3B0F0"/>
<evidence type="ECO:0000256" key="1">
    <source>
        <dbReference type="SAM" id="Coils"/>
    </source>
</evidence>
<keyword evidence="3" id="KW-0675">Receptor</keyword>
<evidence type="ECO:0000259" key="2">
    <source>
        <dbReference type="PROSITE" id="PS50144"/>
    </source>
</evidence>
<sequence length="496" mass="57495">MEYKKTSCYFCSEWLENGSFKDHVKSCGQVLEKCPNNCLGYVQRKHLEAHLKECPKGGTRRMDNGATNYVANQTLNDVENRMMVLEQDIQTFRSALNEEIRQRLHLITDIGALKRRNEVTDEWVAKVSDILSALKKCMNEETQSRCIDVEKCREDISRLMYQYQDMDEWRMEMGIHLDRVKSDEIQDDNWRGHLELLEAHNAEQSRKIALLEDEIEALRLEVKDNQMEVQQENFMTNEKFGAIDLILDDQHKTLAKAQDEMNKSLSSLKTDAASKEATMAALTAKQANLDFELKNMKHIVHETEDKCDKFDKVSAETKAVSNQTRQEMNDLEVHLTYQKKLFAIHNTRGHLIWKINDYAAKLTQAKETQSLPIRSPIFSNKQYGYTLRLDVFLNGIGTWKGRNIIACLSIVPGEYDTLLPWPVRIEAEITLRDQPENPADVKNITKVLVAKRKNDKYETNQYIHIPHKMLTACHYVKNDAIFFEVRILKCTVGENS</sequence>
<accession>A0A7G3B0F0</accession>
<keyword evidence="1" id="KW-0175">Coiled coil</keyword>
<dbReference type="PANTHER" id="PTHR10131:SF138">
    <property type="entry name" value="RE66324P"/>
    <property type="match status" value="1"/>
</dbReference>
<dbReference type="InterPro" id="IPR013083">
    <property type="entry name" value="Znf_RING/FYVE/PHD"/>
</dbReference>
<dbReference type="Gene3D" id="2.60.210.10">
    <property type="entry name" value="Apoptosis, Tumor Necrosis Factor Receptor Associated Protein 2, Chain A"/>
    <property type="match status" value="1"/>
</dbReference>
<proteinExistence type="predicted"/>
<dbReference type="Gene3D" id="3.30.40.10">
    <property type="entry name" value="Zinc/RING finger domain, C3HC4 (zinc finger)"/>
    <property type="match status" value="1"/>
</dbReference>
<protein>
    <submittedName>
        <fullName evidence="3">Putative tnf receptor-associated factor 3 isoform x1</fullName>
    </submittedName>
</protein>
<name>A0A7G3B0F0_LUTLO</name>
<evidence type="ECO:0000313" key="3">
    <source>
        <dbReference type="EMBL" id="MBC1177718.1"/>
    </source>
</evidence>
<organism evidence="3">
    <name type="scientific">Lutzomyia longipalpis</name>
    <name type="common">Sand fly</name>
    <dbReference type="NCBI Taxonomy" id="7200"/>
    <lineage>
        <taxon>Eukaryota</taxon>
        <taxon>Metazoa</taxon>
        <taxon>Ecdysozoa</taxon>
        <taxon>Arthropoda</taxon>
        <taxon>Hexapoda</taxon>
        <taxon>Insecta</taxon>
        <taxon>Pterygota</taxon>
        <taxon>Neoptera</taxon>
        <taxon>Endopterygota</taxon>
        <taxon>Diptera</taxon>
        <taxon>Nematocera</taxon>
        <taxon>Psychodoidea</taxon>
        <taxon>Psychodidae</taxon>
        <taxon>Lutzomyia</taxon>
        <taxon>Lutzomyia</taxon>
    </lineage>
</organism>
<dbReference type="InterPro" id="IPR008974">
    <property type="entry name" value="TRAF-like"/>
</dbReference>
<dbReference type="PANTHER" id="PTHR10131">
    <property type="entry name" value="TNF RECEPTOR ASSOCIATED FACTOR"/>
    <property type="match status" value="1"/>
</dbReference>
<dbReference type="PROSITE" id="PS50144">
    <property type="entry name" value="MATH"/>
    <property type="match status" value="1"/>
</dbReference>